<dbReference type="AlphaFoldDB" id="A0A5N6NX16"/>
<name>A0A5N6NX16_9ASTR</name>
<dbReference type="Proteomes" id="UP000326396">
    <property type="component" value="Linkage Group LG17"/>
</dbReference>
<keyword evidence="2" id="KW-1185">Reference proteome</keyword>
<accession>A0A5N6NX16</accession>
<protein>
    <submittedName>
        <fullName evidence="1">Uncharacterized protein</fullName>
    </submittedName>
</protein>
<sequence length="320" mass="36375">MAVVNLCKLICCTITKLSNLLSSLLCKVAACLLAITIKVLKAPGAALQYALEQIGGLIRCCLEKLVLLFLKNILKVIRMLVDLFFHLGVEFVSRLFAAIGELVKKMKLWLIELMAGFMKFLLETASKAIGSFLKHVVEFISSLGDAIMLVIEELGVMAMLVFNELMKLMVFCLEIALVVIENGVIFCSHVLEIVRWWLEVAEKLIDQMLMAFDGFMEQIKHVVEVVKHFINVFSPLIKYLMAYVGDWAYNKFVEFIVNHIKEVALTSLSLLLGTSMGRWDSYRLMEQMIETMLRSVVDNVIMIVIYLFNKSRIGSFFYTN</sequence>
<organism evidence="1 2">
    <name type="scientific">Mikania micrantha</name>
    <name type="common">bitter vine</name>
    <dbReference type="NCBI Taxonomy" id="192012"/>
    <lineage>
        <taxon>Eukaryota</taxon>
        <taxon>Viridiplantae</taxon>
        <taxon>Streptophyta</taxon>
        <taxon>Embryophyta</taxon>
        <taxon>Tracheophyta</taxon>
        <taxon>Spermatophyta</taxon>
        <taxon>Magnoliopsida</taxon>
        <taxon>eudicotyledons</taxon>
        <taxon>Gunneridae</taxon>
        <taxon>Pentapetalae</taxon>
        <taxon>asterids</taxon>
        <taxon>campanulids</taxon>
        <taxon>Asterales</taxon>
        <taxon>Asteraceae</taxon>
        <taxon>Asteroideae</taxon>
        <taxon>Heliantheae alliance</taxon>
        <taxon>Eupatorieae</taxon>
        <taxon>Mikania</taxon>
    </lineage>
</organism>
<reference evidence="1 2" key="1">
    <citation type="submission" date="2019-05" db="EMBL/GenBank/DDBJ databases">
        <title>Mikania micrantha, genome provides insights into the molecular mechanism of rapid growth.</title>
        <authorList>
            <person name="Liu B."/>
        </authorList>
    </citation>
    <scope>NUCLEOTIDE SEQUENCE [LARGE SCALE GENOMIC DNA]</scope>
    <source>
        <strain evidence="1">NLD-2019</strain>
        <tissue evidence="1">Leaf</tissue>
    </source>
</reference>
<evidence type="ECO:0000313" key="1">
    <source>
        <dbReference type="EMBL" id="KAD5318358.1"/>
    </source>
</evidence>
<comment type="caution">
    <text evidence="1">The sequence shown here is derived from an EMBL/GenBank/DDBJ whole genome shotgun (WGS) entry which is preliminary data.</text>
</comment>
<proteinExistence type="predicted"/>
<gene>
    <name evidence="1" type="ORF">E3N88_18304</name>
</gene>
<dbReference type="OrthoDB" id="904575at2759"/>
<dbReference type="EMBL" id="SZYD01000009">
    <property type="protein sequence ID" value="KAD5318358.1"/>
    <property type="molecule type" value="Genomic_DNA"/>
</dbReference>
<evidence type="ECO:0000313" key="2">
    <source>
        <dbReference type="Proteomes" id="UP000326396"/>
    </source>
</evidence>